<dbReference type="STRING" id="36874.HQ34_01655"/>
<name>A0A0A2EZ68_PORCN</name>
<proteinExistence type="predicted"/>
<evidence type="ECO:0008006" key="4">
    <source>
        <dbReference type="Google" id="ProtNLM"/>
    </source>
</evidence>
<dbReference type="RefSeq" id="WP_036850264.1">
    <property type="nucleotide sequence ID" value="NZ_JQJD01000004.1"/>
</dbReference>
<dbReference type="PROSITE" id="PS51257">
    <property type="entry name" value="PROKAR_LIPOPROTEIN"/>
    <property type="match status" value="1"/>
</dbReference>
<feature type="chain" id="PRO_5001998681" description="HmuY protein" evidence="1">
    <location>
        <begin position="21"/>
        <end position="245"/>
    </location>
</feature>
<dbReference type="EMBL" id="JQJD01000004">
    <property type="protein sequence ID" value="KGN82977.1"/>
    <property type="molecule type" value="Genomic_DNA"/>
</dbReference>
<sequence length="245" mass="27325">MKSSLIKTSAVLMATLFVIACDPVKPVDETINKLHEDPKKAVFTLTKGTLQSDMKFVPDADASAVQKVTFEIIPGEGWKIIEGSDKAFVVDAMSKDGAKGYYLDVKYYSPSGALMNDQFIENGQSNIHRHFFSAYKPITNGAGLELPKEDTKTPQLFSYDYLDTTPWNKEVGEPGVSINKEDNYLGFKGIFRFVAADRKYNLRIRLMHSIVGKNDPGASSYYAPNKYHVATAHWDVDTQIPVIVK</sequence>
<evidence type="ECO:0000313" key="3">
    <source>
        <dbReference type="Proteomes" id="UP000030125"/>
    </source>
</evidence>
<feature type="signal peptide" evidence="1">
    <location>
        <begin position="1"/>
        <end position="20"/>
    </location>
</feature>
<dbReference type="Proteomes" id="UP000030125">
    <property type="component" value="Unassembled WGS sequence"/>
</dbReference>
<accession>A0A0A2EZ68</accession>
<keyword evidence="1" id="KW-0732">Signal</keyword>
<protein>
    <recommendedName>
        <fullName evidence="4">HmuY protein</fullName>
    </recommendedName>
</protein>
<dbReference type="eggNOG" id="ENOG5032ETX">
    <property type="taxonomic scope" value="Bacteria"/>
</dbReference>
<comment type="caution">
    <text evidence="2">The sequence shown here is derived from an EMBL/GenBank/DDBJ whole genome shotgun (WGS) entry which is preliminary data.</text>
</comment>
<organism evidence="2 3">
    <name type="scientific">Porphyromonas cangingivalis</name>
    <dbReference type="NCBI Taxonomy" id="36874"/>
    <lineage>
        <taxon>Bacteria</taxon>
        <taxon>Pseudomonadati</taxon>
        <taxon>Bacteroidota</taxon>
        <taxon>Bacteroidia</taxon>
        <taxon>Bacteroidales</taxon>
        <taxon>Porphyromonadaceae</taxon>
        <taxon>Porphyromonas</taxon>
    </lineage>
</organism>
<keyword evidence="3" id="KW-1185">Reference proteome</keyword>
<gene>
    <name evidence="2" type="ORF">HQ35_01285</name>
</gene>
<reference evidence="2 3" key="1">
    <citation type="submission" date="2014-08" db="EMBL/GenBank/DDBJ databases">
        <title>Porphyromonas cangingivalis strain:COT-109_OH1386 Genome sequencing.</title>
        <authorList>
            <person name="Wallis C."/>
            <person name="Deusch O."/>
            <person name="O'Flynn C."/>
            <person name="Davis I."/>
            <person name="Jospin G."/>
            <person name="Darling A.E."/>
            <person name="Coil D.A."/>
            <person name="Alexiev A."/>
            <person name="Horsfall A."/>
            <person name="Kirkwood N."/>
            <person name="Harris S."/>
            <person name="Eisen J.A."/>
        </authorList>
    </citation>
    <scope>NUCLEOTIDE SEQUENCE [LARGE SCALE GENOMIC DNA]</scope>
    <source>
        <strain evidence="3">COT-109 OH1386</strain>
    </source>
</reference>
<evidence type="ECO:0000256" key="1">
    <source>
        <dbReference type="SAM" id="SignalP"/>
    </source>
</evidence>
<dbReference type="AlphaFoldDB" id="A0A0A2EZ68"/>
<evidence type="ECO:0000313" key="2">
    <source>
        <dbReference type="EMBL" id="KGN82977.1"/>
    </source>
</evidence>
<dbReference type="OrthoDB" id="1014446at2"/>